<keyword evidence="1" id="KW-1133">Transmembrane helix</keyword>
<evidence type="ECO:0000313" key="2">
    <source>
        <dbReference type="EMBL" id="KAG2441047.1"/>
    </source>
</evidence>
<protein>
    <submittedName>
        <fullName evidence="2">Uncharacterized protein</fullName>
    </submittedName>
</protein>
<dbReference type="GO" id="GO:0005783">
    <property type="term" value="C:endoplasmic reticulum"/>
    <property type="evidence" value="ECO:0007669"/>
    <property type="project" value="TreeGrafter"/>
</dbReference>
<dbReference type="Proteomes" id="UP000650467">
    <property type="component" value="Unassembled WGS sequence"/>
</dbReference>
<proteinExistence type="predicted"/>
<dbReference type="GO" id="GO:0071944">
    <property type="term" value="C:cell periphery"/>
    <property type="evidence" value="ECO:0007669"/>
    <property type="project" value="TreeGrafter"/>
</dbReference>
<accession>A0A835TCC8</accession>
<reference evidence="2" key="1">
    <citation type="journal article" date="2020" name="bioRxiv">
        <title>Comparative genomics of Chlamydomonas.</title>
        <authorList>
            <person name="Craig R.J."/>
            <person name="Hasan A.R."/>
            <person name="Ness R.W."/>
            <person name="Keightley P.D."/>
        </authorList>
    </citation>
    <scope>NUCLEOTIDE SEQUENCE</scope>
    <source>
        <strain evidence="2">SAG 7.73</strain>
    </source>
</reference>
<sequence>MATDMPVNGLGSLALELVQKIASFMDPSDVALNLRPICSYFASALNEYRAARLRTQPPVRYCSMSRRGVFPPRLLQPVVARQPWPAAAFVACWRHAEPWRALNRRQRLHVLSLASSSLHGPSLDAALARCRVAIGVETLASAAAAGDLCACKKLFRSVWYRRDAKNDASLACAAAAHNGHLRVCRWLLYASGRRHDARLRCDLVLLALHAGHVGFAEHYVAAPAVAAQDADWGDLAVAAAEGGRLQLLARLAGGVSGPWCSALALGGVAYGCDLEALQRYHSVWGGEGAARAWQQQHLLLRALASPTPDWRAKAEWVLEQWSPAERRRRAALLSASIPEVVPAHRAKLYRHLAAAPDCLARLRYLAGVAGFALPAEAAVEAAAAGDVAAVEFCLEQEQEQVEQELLQPAARPLEQAVQRVVVAAAYAGQVPVLRRLRARGFELPHRLLMEIVAVYASRTYWGEHDWRRRLPAVQYLLLEPPGGALLGYPLGPSDWGWRSLFRTAARYGVDDTAVLRVMHQQCGTAIHLESLARGGSEEQLEWAAAALAAAGQQLQLLRERELVDVLCNGNLAAADWVIAHDLGPPRAQLWRLVWRLLVQGEHGGLPLSMITWVAMRAGGAVSAVRCVALACWALAAWQAWAGLHDKAMRMLTRGATRGVLAAACVALVWSLVLGRSRQCWGL</sequence>
<gene>
    <name evidence="2" type="ORF">HXX76_003900</name>
</gene>
<feature type="transmembrane region" description="Helical" evidence="1">
    <location>
        <begin position="655"/>
        <end position="672"/>
    </location>
</feature>
<dbReference type="GO" id="GO:0030149">
    <property type="term" value="P:sphingolipid catabolic process"/>
    <property type="evidence" value="ECO:0007669"/>
    <property type="project" value="TreeGrafter"/>
</dbReference>
<dbReference type="PANTHER" id="PTHR12393:SF6">
    <property type="entry name" value="SPHINGOMYELIN PHOSPHODIESTERASE 2"/>
    <property type="match status" value="1"/>
</dbReference>
<evidence type="ECO:0000256" key="1">
    <source>
        <dbReference type="SAM" id="Phobius"/>
    </source>
</evidence>
<dbReference type="AlphaFoldDB" id="A0A835TCC8"/>
<organism evidence="2 3">
    <name type="scientific">Chlamydomonas incerta</name>
    <dbReference type="NCBI Taxonomy" id="51695"/>
    <lineage>
        <taxon>Eukaryota</taxon>
        <taxon>Viridiplantae</taxon>
        <taxon>Chlorophyta</taxon>
        <taxon>core chlorophytes</taxon>
        <taxon>Chlorophyceae</taxon>
        <taxon>CS clade</taxon>
        <taxon>Chlamydomonadales</taxon>
        <taxon>Chlamydomonadaceae</taxon>
        <taxon>Chlamydomonas</taxon>
    </lineage>
</organism>
<dbReference type="GO" id="GO:0046513">
    <property type="term" value="P:ceramide biosynthetic process"/>
    <property type="evidence" value="ECO:0007669"/>
    <property type="project" value="TreeGrafter"/>
</dbReference>
<dbReference type="GO" id="GO:0016020">
    <property type="term" value="C:membrane"/>
    <property type="evidence" value="ECO:0007669"/>
    <property type="project" value="TreeGrafter"/>
</dbReference>
<keyword evidence="3" id="KW-1185">Reference proteome</keyword>
<keyword evidence="1" id="KW-0472">Membrane</keyword>
<dbReference type="EMBL" id="JAEHOC010000006">
    <property type="protein sequence ID" value="KAG2441047.1"/>
    <property type="molecule type" value="Genomic_DNA"/>
</dbReference>
<feature type="transmembrane region" description="Helical" evidence="1">
    <location>
        <begin position="622"/>
        <end position="643"/>
    </location>
</feature>
<dbReference type="PANTHER" id="PTHR12393">
    <property type="entry name" value="SPHINGOMYELIN PHOSPHODIESTERASE RELATED"/>
    <property type="match status" value="1"/>
</dbReference>
<evidence type="ECO:0000313" key="3">
    <source>
        <dbReference type="Proteomes" id="UP000650467"/>
    </source>
</evidence>
<keyword evidence="1" id="KW-0812">Transmembrane</keyword>
<dbReference type="OrthoDB" id="10594971at2759"/>
<comment type="caution">
    <text evidence="2">The sequence shown here is derived from an EMBL/GenBank/DDBJ whole genome shotgun (WGS) entry which is preliminary data.</text>
</comment>
<name>A0A835TCC8_CHLIN</name>
<dbReference type="GO" id="GO:0004620">
    <property type="term" value="F:phospholipase activity"/>
    <property type="evidence" value="ECO:0007669"/>
    <property type="project" value="TreeGrafter"/>
</dbReference>